<gene>
    <name evidence="8" type="ORF">GGQ55_003016</name>
</gene>
<evidence type="ECO:0000259" key="6">
    <source>
        <dbReference type="Pfam" id="PF04542"/>
    </source>
</evidence>
<dbReference type="AlphaFoldDB" id="A0A853CKG3"/>
<feature type="domain" description="RNA polymerase sigma-70 region 2" evidence="6">
    <location>
        <begin position="24"/>
        <end position="90"/>
    </location>
</feature>
<keyword evidence="3" id="KW-0731">Sigma factor</keyword>
<dbReference type="SUPFAM" id="SSF88659">
    <property type="entry name" value="Sigma3 and sigma4 domains of RNA polymerase sigma factors"/>
    <property type="match status" value="1"/>
</dbReference>
<dbReference type="GO" id="GO:0016987">
    <property type="term" value="F:sigma factor activity"/>
    <property type="evidence" value="ECO:0007669"/>
    <property type="project" value="UniProtKB-KW"/>
</dbReference>
<evidence type="ECO:0000313" key="9">
    <source>
        <dbReference type="Proteomes" id="UP000541969"/>
    </source>
</evidence>
<dbReference type="InterPro" id="IPR014284">
    <property type="entry name" value="RNA_pol_sigma-70_dom"/>
</dbReference>
<reference evidence="8 9" key="1">
    <citation type="submission" date="2020-07" db="EMBL/GenBank/DDBJ databases">
        <title>Sequencing the genomes of 1000 actinobacteria strains.</title>
        <authorList>
            <person name="Klenk H.-P."/>
        </authorList>
    </citation>
    <scope>NUCLEOTIDE SEQUENCE [LARGE SCALE GENOMIC DNA]</scope>
    <source>
        <strain evidence="8 9">DSM 104001</strain>
    </source>
</reference>
<dbReference type="InterPro" id="IPR013325">
    <property type="entry name" value="RNA_pol_sigma_r2"/>
</dbReference>
<evidence type="ECO:0000256" key="5">
    <source>
        <dbReference type="SAM" id="MobiDB-lite"/>
    </source>
</evidence>
<dbReference type="PANTHER" id="PTHR43133:SF62">
    <property type="entry name" value="RNA POLYMERASE SIGMA FACTOR SIGZ"/>
    <property type="match status" value="1"/>
</dbReference>
<dbReference type="InterPro" id="IPR039425">
    <property type="entry name" value="RNA_pol_sigma-70-like"/>
</dbReference>
<dbReference type="InterPro" id="IPR036388">
    <property type="entry name" value="WH-like_DNA-bd_sf"/>
</dbReference>
<dbReference type="InterPro" id="IPR013249">
    <property type="entry name" value="RNA_pol_sigma70_r4_t2"/>
</dbReference>
<dbReference type="InterPro" id="IPR007627">
    <property type="entry name" value="RNA_pol_sigma70_r2"/>
</dbReference>
<comment type="similarity">
    <text evidence="1">Belongs to the sigma-70 factor family. ECF subfamily.</text>
</comment>
<evidence type="ECO:0000256" key="1">
    <source>
        <dbReference type="ARBA" id="ARBA00010641"/>
    </source>
</evidence>
<accession>A0A853CKG3</accession>
<dbReference type="InterPro" id="IPR013324">
    <property type="entry name" value="RNA_pol_sigma_r3/r4-like"/>
</dbReference>
<feature type="region of interest" description="Disordered" evidence="5">
    <location>
        <begin position="96"/>
        <end position="121"/>
    </location>
</feature>
<feature type="domain" description="RNA polymerase sigma factor 70 region 4 type 2" evidence="7">
    <location>
        <begin position="124"/>
        <end position="174"/>
    </location>
</feature>
<sequence>MESSGSLLAARLAAGDDRALAEAFDEFGPAVHAVARQILGNPAAAQDVVQEVFVDLWCHPQRFDETLGTLRTYLTLVARHRAQDVVRSELRRAGREERNMRLLPPPPRPSPEEEVADADTASTVRAAVRSLPDDQRRAVELAYFDGLSYRDVARRIGIPEGTAKSRVRLALAKLETVLGHELLEPS</sequence>
<dbReference type="Proteomes" id="UP000541969">
    <property type="component" value="Unassembled WGS sequence"/>
</dbReference>
<dbReference type="Pfam" id="PF04542">
    <property type="entry name" value="Sigma70_r2"/>
    <property type="match status" value="1"/>
</dbReference>
<dbReference type="SUPFAM" id="SSF88946">
    <property type="entry name" value="Sigma2 domain of RNA polymerase sigma factors"/>
    <property type="match status" value="1"/>
</dbReference>
<evidence type="ECO:0000256" key="2">
    <source>
        <dbReference type="ARBA" id="ARBA00023015"/>
    </source>
</evidence>
<dbReference type="EMBL" id="JACBZT010000001">
    <property type="protein sequence ID" value="NYJ06738.1"/>
    <property type="molecule type" value="Genomic_DNA"/>
</dbReference>
<comment type="caution">
    <text evidence="8">The sequence shown here is derived from an EMBL/GenBank/DDBJ whole genome shotgun (WGS) entry which is preliminary data.</text>
</comment>
<dbReference type="GO" id="GO:0003677">
    <property type="term" value="F:DNA binding"/>
    <property type="evidence" value="ECO:0007669"/>
    <property type="project" value="InterPro"/>
</dbReference>
<dbReference type="Pfam" id="PF08281">
    <property type="entry name" value="Sigma70_r4_2"/>
    <property type="match status" value="1"/>
</dbReference>
<evidence type="ECO:0000313" key="8">
    <source>
        <dbReference type="EMBL" id="NYJ06738.1"/>
    </source>
</evidence>
<evidence type="ECO:0000259" key="7">
    <source>
        <dbReference type="Pfam" id="PF08281"/>
    </source>
</evidence>
<dbReference type="NCBIfam" id="TIGR02937">
    <property type="entry name" value="sigma70-ECF"/>
    <property type="match status" value="1"/>
</dbReference>
<dbReference type="RefSeq" id="WP_179718073.1">
    <property type="nucleotide sequence ID" value="NZ_JACBZT010000001.1"/>
</dbReference>
<dbReference type="CDD" id="cd06171">
    <property type="entry name" value="Sigma70_r4"/>
    <property type="match status" value="1"/>
</dbReference>
<name>A0A853CKG3_9ACTN</name>
<dbReference type="Gene3D" id="1.10.1740.10">
    <property type="match status" value="1"/>
</dbReference>
<proteinExistence type="inferred from homology"/>
<evidence type="ECO:0000256" key="4">
    <source>
        <dbReference type="ARBA" id="ARBA00023163"/>
    </source>
</evidence>
<keyword evidence="4" id="KW-0804">Transcription</keyword>
<dbReference type="Gene3D" id="1.10.10.10">
    <property type="entry name" value="Winged helix-like DNA-binding domain superfamily/Winged helix DNA-binding domain"/>
    <property type="match status" value="1"/>
</dbReference>
<organism evidence="8 9">
    <name type="scientific">Petropleomorpha daqingensis</name>
    <dbReference type="NCBI Taxonomy" id="2026353"/>
    <lineage>
        <taxon>Bacteria</taxon>
        <taxon>Bacillati</taxon>
        <taxon>Actinomycetota</taxon>
        <taxon>Actinomycetes</taxon>
        <taxon>Geodermatophilales</taxon>
        <taxon>Geodermatophilaceae</taxon>
        <taxon>Petropleomorpha</taxon>
    </lineage>
</organism>
<protein>
    <submittedName>
        <fullName evidence="8">RNA polymerase sigma-70 factor (ECF subfamily)</fullName>
    </submittedName>
</protein>
<keyword evidence="9" id="KW-1185">Reference proteome</keyword>
<evidence type="ECO:0000256" key="3">
    <source>
        <dbReference type="ARBA" id="ARBA00023082"/>
    </source>
</evidence>
<dbReference type="GO" id="GO:0006352">
    <property type="term" value="P:DNA-templated transcription initiation"/>
    <property type="evidence" value="ECO:0007669"/>
    <property type="project" value="InterPro"/>
</dbReference>
<keyword evidence="2" id="KW-0805">Transcription regulation</keyword>
<dbReference type="PANTHER" id="PTHR43133">
    <property type="entry name" value="RNA POLYMERASE ECF-TYPE SIGMA FACTO"/>
    <property type="match status" value="1"/>
</dbReference>